<keyword evidence="2" id="KW-0378">Hydrolase</keyword>
<protein>
    <submittedName>
        <fullName evidence="2">Alpha/beta fold hydrolase</fullName>
    </submittedName>
</protein>
<keyword evidence="3" id="KW-1185">Reference proteome</keyword>
<gene>
    <name evidence="2" type="ORF">Q2T77_27005</name>
</gene>
<feature type="domain" description="AB hydrolase-1" evidence="1">
    <location>
        <begin position="44"/>
        <end position="250"/>
    </location>
</feature>
<evidence type="ECO:0000259" key="1">
    <source>
        <dbReference type="Pfam" id="PF12697"/>
    </source>
</evidence>
<dbReference type="EMBL" id="JAUKVY010000023">
    <property type="protein sequence ID" value="MDO1535940.1"/>
    <property type="molecule type" value="Genomic_DNA"/>
</dbReference>
<sequence length="265" mass="29765">MLFGPPQRRLFGLFHPPERERDIAVLICAPFGQEVVRTHRLFRVLSDRLARAGVAVLRFDCHGTGDSSGDDTDGDLEGWRRDVCTAHEELHRLTAPRRIVWLGSRLGATLAVLAARSGRSDPSKVILWDPIVDGARYLDTMREKHVSALEASFWIPDRAWRRRLAADKDAFTDELLGFAVSPALRNQLRALSPQSLQLTGSHETVVLAEAEDEPVNQWARMQAERQIPVRLSPFRHSLIWTSDPFPNSAMVPAEALQRLLAEING</sequence>
<name>A0ABT8SAV6_9BURK</name>
<dbReference type="RefSeq" id="WP_301813791.1">
    <property type="nucleotide sequence ID" value="NZ_JAUJZH010000023.1"/>
</dbReference>
<reference evidence="2" key="1">
    <citation type="submission" date="2023-06" db="EMBL/GenBank/DDBJ databases">
        <authorList>
            <person name="Jiang Y."/>
            <person name="Liu Q."/>
        </authorList>
    </citation>
    <scope>NUCLEOTIDE SEQUENCE</scope>
    <source>
        <strain evidence="2">CGMCC 1.12090</strain>
    </source>
</reference>
<dbReference type="Proteomes" id="UP001169027">
    <property type="component" value="Unassembled WGS sequence"/>
</dbReference>
<dbReference type="SUPFAM" id="SSF53474">
    <property type="entry name" value="alpha/beta-Hydrolases"/>
    <property type="match status" value="1"/>
</dbReference>
<dbReference type="InterPro" id="IPR000073">
    <property type="entry name" value="AB_hydrolase_1"/>
</dbReference>
<evidence type="ECO:0000313" key="3">
    <source>
        <dbReference type="Proteomes" id="UP001169027"/>
    </source>
</evidence>
<evidence type="ECO:0000313" key="2">
    <source>
        <dbReference type="EMBL" id="MDO1535940.1"/>
    </source>
</evidence>
<dbReference type="Gene3D" id="3.40.50.1820">
    <property type="entry name" value="alpha/beta hydrolase"/>
    <property type="match status" value="1"/>
</dbReference>
<dbReference type="Pfam" id="PF12697">
    <property type="entry name" value="Abhydrolase_6"/>
    <property type="match status" value="1"/>
</dbReference>
<dbReference type="GO" id="GO:0016787">
    <property type="term" value="F:hydrolase activity"/>
    <property type="evidence" value="ECO:0007669"/>
    <property type="project" value="UniProtKB-KW"/>
</dbReference>
<organism evidence="2 3">
    <name type="scientific">Variovorax ginsengisoli</name>
    <dbReference type="NCBI Taxonomy" id="363844"/>
    <lineage>
        <taxon>Bacteria</taxon>
        <taxon>Pseudomonadati</taxon>
        <taxon>Pseudomonadota</taxon>
        <taxon>Betaproteobacteria</taxon>
        <taxon>Burkholderiales</taxon>
        <taxon>Comamonadaceae</taxon>
        <taxon>Variovorax</taxon>
    </lineage>
</organism>
<proteinExistence type="predicted"/>
<dbReference type="InterPro" id="IPR029058">
    <property type="entry name" value="AB_hydrolase_fold"/>
</dbReference>
<accession>A0ABT8SAV6</accession>
<comment type="caution">
    <text evidence="2">The sequence shown here is derived from an EMBL/GenBank/DDBJ whole genome shotgun (WGS) entry which is preliminary data.</text>
</comment>